<dbReference type="STRING" id="1891675.B1H58_04420"/>
<sequence>MALPPVITGAAAVVRTTSHVGARAQPAVTQGAARATQRSSGNLLQGRAHAPASAQQQAGASSLRRRHSQPEARHAGQHGENGPALQRRHSTGEKEARPTDSWPVNKPPARRHSVDGTPEESPRPGAPARRHSLATTPPLADRPPQASITSASLADWSSTMLQLIDRVSERHASALSAAETTSLATKQAQSKRLEQNAAESEPPDEAADPPSPPAAQLTRLAVNAGRLNINASSSLQPLLEQTLGKADQRYRWHESSGEHHHVLLDHSGRLLNVQDSPLAFTAVAHSKPVRPEQQPRLDSANQRIALHHNNTQQHRPLPDPAVHSMLTGIYSHQREDGTQSEHLRLHENRLYRFDTGHQRWEPTHKDDEKTFDKLSRQGNNQLYAIQGDKRLHNLSQQQKSLMFSDKIAAFSVGAQGELAVVLKDKKTHEQQLQLMNGINAPDWQSPTLKMKQSVNGQPGDFQLNSIALHNNQILAVDPNGRLFSAARPDKGAREINFADDNRNQAILTAFGEGAQITALHSNGQGQLHAVVKDRLDNEHSCGLDDQGITPGWNLSESMVMDYQKGLRRKEPLPHAVVDAGRLGKLALMNGKVHFYDTVSQRWEATSEKADRLIRGNDGLPLKVEGGEVKPLKVNQAGNKTSHHNNLFQLTQVKNSVKADLALHGLGKESKTQTISSLGNGRLLALDENGEIRLHQISSGLRRDRQPPHTITKTGLPSTEGLTGEAAKQAQLKDIAVNEHNRLFGLTGGGALFMLDAKAWHGNSGDGWQPVTHLPENFGTLASLHTDGQGRLMVANTEGQAVLLDAGNWQPMHKRQALNTYKNNTSAETFDRLGDAGKSGRIPGTNVTYKREIDLFGSSGNNTSKVNSPFKKRMEAFVLRTSGGGWPRPLKNLGNEFKHRLHGREGLSPLYKAQNHIAMEITAQHTSRTQPHAALEQRLSRLNIKTSDPGLHQEINDFAEELGHSLMLQSRAVGQHYGVLDDKNQLNTQPKKLKNTHNGHFNTARKRDPQIVGTLHQLINNNPSAHTASALQVINGMRANRLTLDHLKHDTDKPVRDSHDELGLVKSRLFLDALTQQRLHSALDIYQRSLHMGDDPAMARAALQTRIRELRDQTWGDNPVKKLTDQGFASTHQVEANYDAIKKMTNAFAKEHHGLNLTSRTLFNAGSQPQLVENLAKELKSLNNGESLTFNNNYGVFASSTVLPGSQVMHIAGGRANADRGYSLAFTRGEDGLTVTIGRNGAGGVTPFTAIGHNMLTGHVDPNDVKFGKNGDHSASPAVRLGAVASLNLQRQSQNSVTFSLADNELNDFLNRLASNQLDPLALLDKGNEHKVKNGTTWTASLDTSAIAQASIGLPMTNKNEKEHIASTRFGGGVAANLNIAAASRERNNNGNASTDKHTRSNNRVRFFNQGAAEARFMSPGGVVNQTAQARQPIMAITGAGVRYSFDNRTKQTLSLELTQPHRLAATHLDKVSESLSKAFTDRATAQLIESLKDPAADSGKTAKTHDEKLDALLNHFEQHEAQGKVTSNAQYAAIRELVKLRQQREALNLHVPLPGGTEIQSTYSNLAKIESNGLLHWLGEMLNHETESNHALSNANRIHGMMQQDAHLSGLIKQMQLSPDTQAVVTLEPKDDVKEQLNADWLAGRISRGELEARLKTRSNMRIKSVTFTESKSKSYGISTPQFLLGGGSNVSVAKSRNLGKISFSYGRDQQSPLAYTLEGELAKRSTEQLAQPLQAAQQNGRVLKS</sequence>
<organism evidence="2 3">
    <name type="scientific">Pantoea alhagi</name>
    <dbReference type="NCBI Taxonomy" id="1891675"/>
    <lineage>
        <taxon>Bacteria</taxon>
        <taxon>Pseudomonadati</taxon>
        <taxon>Pseudomonadota</taxon>
        <taxon>Gammaproteobacteria</taxon>
        <taxon>Enterobacterales</taxon>
        <taxon>Erwiniaceae</taxon>
        <taxon>Pantoea</taxon>
    </lineage>
</organism>
<evidence type="ECO:0000256" key="1">
    <source>
        <dbReference type="SAM" id="MobiDB-lite"/>
    </source>
</evidence>
<name>A0A1W6B2N5_9GAMM</name>
<keyword evidence="3" id="KW-1185">Reference proteome</keyword>
<evidence type="ECO:0008006" key="4">
    <source>
        <dbReference type="Google" id="ProtNLM"/>
    </source>
</evidence>
<dbReference type="RefSeq" id="WP_085068167.1">
    <property type="nucleotide sequence ID" value="NZ_CP019706.1"/>
</dbReference>
<protein>
    <recommendedName>
        <fullName evidence="4">AvrE-family type 3 secretion system effector</fullName>
    </recommendedName>
</protein>
<dbReference type="Pfam" id="PF11725">
    <property type="entry name" value="AvrE_T3Es"/>
    <property type="match status" value="1"/>
</dbReference>
<reference evidence="2 3" key="1">
    <citation type="submission" date="2017-02" db="EMBL/GenBank/DDBJ databases">
        <title>Complete genome sequence of the drought resistance-promoting endophyte Pantoea alhagi LTYR-11Z.</title>
        <authorList>
            <person name="Zhang L."/>
        </authorList>
    </citation>
    <scope>NUCLEOTIDE SEQUENCE [LARGE SCALE GENOMIC DNA]</scope>
    <source>
        <strain evidence="2 3">LTYR-11Z</strain>
    </source>
</reference>
<feature type="compositionally biased region" description="Polar residues" evidence="1">
    <location>
        <begin position="708"/>
        <end position="720"/>
    </location>
</feature>
<feature type="region of interest" description="Disordered" evidence="1">
    <location>
        <begin position="22"/>
        <end position="151"/>
    </location>
</feature>
<accession>A0A1W6B2N5</accession>
<evidence type="ECO:0000313" key="3">
    <source>
        <dbReference type="Proteomes" id="UP000192900"/>
    </source>
</evidence>
<dbReference type="KEGG" id="palh:B1H58_04420"/>
<dbReference type="EMBL" id="CP019706">
    <property type="protein sequence ID" value="ARJ41326.1"/>
    <property type="molecule type" value="Genomic_DNA"/>
</dbReference>
<feature type="region of interest" description="Disordered" evidence="1">
    <location>
        <begin position="700"/>
        <end position="720"/>
    </location>
</feature>
<evidence type="ECO:0000313" key="2">
    <source>
        <dbReference type="EMBL" id="ARJ41326.1"/>
    </source>
</evidence>
<dbReference type="InterPro" id="IPR021085">
    <property type="entry name" value="AvrE_T3Es"/>
</dbReference>
<dbReference type="Proteomes" id="UP000192900">
    <property type="component" value="Chromosome"/>
</dbReference>
<dbReference type="OrthoDB" id="6722206at2"/>
<feature type="compositionally biased region" description="Low complexity" evidence="1">
    <location>
        <begin position="48"/>
        <end position="62"/>
    </location>
</feature>
<proteinExistence type="predicted"/>
<gene>
    <name evidence="2" type="ORF">B1H58_04420</name>
</gene>
<feature type="region of interest" description="Disordered" evidence="1">
    <location>
        <begin position="178"/>
        <end position="214"/>
    </location>
</feature>